<dbReference type="GO" id="GO:0008360">
    <property type="term" value="P:regulation of cell shape"/>
    <property type="evidence" value="ECO:0007669"/>
    <property type="project" value="UniProtKB-KW"/>
</dbReference>
<name>A0A3A3GM66_PANTH</name>
<dbReference type="InterPro" id="IPR013221">
    <property type="entry name" value="Mur_ligase_cen"/>
</dbReference>
<keyword evidence="6 10" id="KW-0133">Cell shape</keyword>
<dbReference type="SUPFAM" id="SSF53244">
    <property type="entry name" value="MurD-like peptide ligases, peptide-binding domain"/>
    <property type="match status" value="1"/>
</dbReference>
<evidence type="ECO:0000256" key="1">
    <source>
        <dbReference type="ARBA" id="ARBA00022490"/>
    </source>
</evidence>
<dbReference type="RefSeq" id="WP_119791108.1">
    <property type="nucleotide sequence ID" value="NZ_QYZD01000002.1"/>
</dbReference>
<dbReference type="HAMAP" id="MF_02019">
    <property type="entry name" value="MurF"/>
    <property type="match status" value="1"/>
</dbReference>
<comment type="pathway">
    <text evidence="10 11">Cell wall biogenesis; peptidoglycan biosynthesis.</text>
</comment>
<feature type="domain" description="Mur ligase C-terminal" evidence="13">
    <location>
        <begin position="325"/>
        <end position="450"/>
    </location>
</feature>
<evidence type="ECO:0000259" key="13">
    <source>
        <dbReference type="Pfam" id="PF02875"/>
    </source>
</evidence>
<evidence type="ECO:0000256" key="5">
    <source>
        <dbReference type="ARBA" id="ARBA00022840"/>
    </source>
</evidence>
<keyword evidence="3 10" id="KW-0132">Cell division</keyword>
<dbReference type="GO" id="GO:0047480">
    <property type="term" value="F:UDP-N-acetylmuramoyl-tripeptide-D-alanyl-D-alanine ligase activity"/>
    <property type="evidence" value="ECO:0007669"/>
    <property type="project" value="UniProtKB-UniRule"/>
</dbReference>
<dbReference type="Pfam" id="PF02875">
    <property type="entry name" value="Mur_ligase_C"/>
    <property type="match status" value="1"/>
</dbReference>
<feature type="binding site" evidence="10">
    <location>
        <begin position="113"/>
        <end position="119"/>
    </location>
    <ligand>
        <name>ATP</name>
        <dbReference type="ChEBI" id="CHEBI:30616"/>
    </ligand>
</feature>
<keyword evidence="9 10" id="KW-0961">Cell wall biogenesis/degradation</keyword>
<organism evidence="15 16">
    <name type="scientific">Paenibacillus thiaminolyticus</name>
    <name type="common">Bacillus thiaminolyticus</name>
    <dbReference type="NCBI Taxonomy" id="49283"/>
    <lineage>
        <taxon>Bacteria</taxon>
        <taxon>Bacillati</taxon>
        <taxon>Bacillota</taxon>
        <taxon>Bacilli</taxon>
        <taxon>Bacillales</taxon>
        <taxon>Paenibacillaceae</taxon>
        <taxon>Paenibacillus</taxon>
    </lineage>
</organism>
<dbReference type="Gene3D" id="3.90.190.20">
    <property type="entry name" value="Mur ligase, C-terminal domain"/>
    <property type="match status" value="1"/>
</dbReference>
<comment type="function">
    <text evidence="10 11">Involved in cell wall formation. Catalyzes the final step in the synthesis of UDP-N-acetylmuramoyl-pentapeptide, the precursor of murein.</text>
</comment>
<reference evidence="15 16" key="1">
    <citation type="submission" date="2018-09" db="EMBL/GenBank/DDBJ databases">
        <title>Paenibacillus SK2017-BO5.</title>
        <authorList>
            <person name="Piskunova J.V."/>
            <person name="Dubiley S.A."/>
            <person name="Severinov K.V."/>
        </authorList>
    </citation>
    <scope>NUCLEOTIDE SEQUENCE [LARGE SCALE GENOMIC DNA]</scope>
    <source>
        <strain evidence="15 16">BO5</strain>
    </source>
</reference>
<comment type="similarity">
    <text evidence="10">Belongs to the MurCDEF family. MurF subfamily.</text>
</comment>
<dbReference type="InterPro" id="IPR036615">
    <property type="entry name" value="Mur_ligase_C_dom_sf"/>
</dbReference>
<dbReference type="InterPro" id="IPR035911">
    <property type="entry name" value="MurE/MurF_N"/>
</dbReference>
<evidence type="ECO:0000256" key="6">
    <source>
        <dbReference type="ARBA" id="ARBA00022960"/>
    </source>
</evidence>
<comment type="subcellular location">
    <subcellularLocation>
        <location evidence="10 11">Cytoplasm</location>
    </subcellularLocation>
</comment>
<keyword evidence="1 10" id="KW-0963">Cytoplasm</keyword>
<evidence type="ECO:0000259" key="12">
    <source>
        <dbReference type="Pfam" id="PF01225"/>
    </source>
</evidence>
<sequence>MIETTLEHIAELCGGTLADPSAGQTKVRGVFTDSRSVLPGGLFVPLAGERFDGHAYVEETLRAGAAGSLWQADRELPGASAPLIVVEDTYAALQRLAAAYLAEGQVKVVAVTGSNGKTTTKDLVASVLSQRYRVHKTDGNFNNHIGLPLTVLSMPPETEIAVLEMGMSGRGEIELLSKLARPDVAIITNIGDAHLLQLGSREEIARAKLEITAGLCDGGLLVCHGDEPLVDLALSEREPGERIRLLRFGLGERCELRLSRTSGDGTGIAFAVPSAGGQGESVFHIPLLGQHNVMNAMAALAVGRRFGLTDEQIALALAGASISGMRFERHVTSEGWIVLNDAYNASPTSMRAALSVLADMKGGRRIAVLADMLELGPQEAALHFEIGAELTPDKVDEVLTYGELGKHIADGARRSLPAEAVHAFQDKMALKAYLKQEVKPGDIVLVKASRGMKLEEVVNDWIRNTDSSVGLREV</sequence>
<comment type="caution">
    <text evidence="15">The sequence shown here is derived from an EMBL/GenBank/DDBJ whole genome shotgun (WGS) entry which is preliminary data.</text>
</comment>
<evidence type="ECO:0000259" key="14">
    <source>
        <dbReference type="Pfam" id="PF08245"/>
    </source>
</evidence>
<dbReference type="InterPro" id="IPR036565">
    <property type="entry name" value="Mur-like_cat_sf"/>
</dbReference>
<dbReference type="SUPFAM" id="SSF53623">
    <property type="entry name" value="MurD-like peptide ligases, catalytic domain"/>
    <property type="match status" value="1"/>
</dbReference>
<dbReference type="GO" id="GO:0051301">
    <property type="term" value="P:cell division"/>
    <property type="evidence" value="ECO:0007669"/>
    <property type="project" value="UniProtKB-KW"/>
</dbReference>
<dbReference type="GO" id="GO:0071555">
    <property type="term" value="P:cell wall organization"/>
    <property type="evidence" value="ECO:0007669"/>
    <property type="project" value="UniProtKB-KW"/>
</dbReference>
<dbReference type="PANTHER" id="PTHR43024:SF1">
    <property type="entry name" value="UDP-N-ACETYLMURAMOYL-TRIPEPTIDE--D-ALANYL-D-ALANINE LIGASE"/>
    <property type="match status" value="1"/>
</dbReference>
<dbReference type="GO" id="GO:0005524">
    <property type="term" value="F:ATP binding"/>
    <property type="evidence" value="ECO:0007669"/>
    <property type="project" value="UniProtKB-UniRule"/>
</dbReference>
<evidence type="ECO:0000256" key="3">
    <source>
        <dbReference type="ARBA" id="ARBA00022618"/>
    </source>
</evidence>
<keyword evidence="7 10" id="KW-0573">Peptidoglycan synthesis</keyword>
<dbReference type="SUPFAM" id="SSF63418">
    <property type="entry name" value="MurE/MurF N-terminal domain"/>
    <property type="match status" value="1"/>
</dbReference>
<dbReference type="EMBL" id="QYZD01000002">
    <property type="protein sequence ID" value="RJG26083.1"/>
    <property type="molecule type" value="Genomic_DNA"/>
</dbReference>
<dbReference type="PANTHER" id="PTHR43024">
    <property type="entry name" value="UDP-N-ACETYLMURAMOYL-TRIPEPTIDE--D-ALANYL-D-ALANINE LIGASE"/>
    <property type="match status" value="1"/>
</dbReference>
<evidence type="ECO:0000256" key="4">
    <source>
        <dbReference type="ARBA" id="ARBA00022741"/>
    </source>
</evidence>
<dbReference type="NCBIfam" id="TIGR01143">
    <property type="entry name" value="murF"/>
    <property type="match status" value="1"/>
</dbReference>
<dbReference type="AlphaFoldDB" id="A0A3A3GM66"/>
<dbReference type="Pfam" id="PF01225">
    <property type="entry name" value="Mur_ligase"/>
    <property type="match status" value="1"/>
</dbReference>
<dbReference type="InterPro" id="IPR000713">
    <property type="entry name" value="Mur_ligase_N"/>
</dbReference>
<feature type="domain" description="Mur ligase N-terminal catalytic" evidence="12">
    <location>
        <begin position="27"/>
        <end position="100"/>
    </location>
</feature>
<keyword evidence="2 10" id="KW-0436">Ligase</keyword>
<evidence type="ECO:0000313" key="15">
    <source>
        <dbReference type="EMBL" id="RJG26083.1"/>
    </source>
</evidence>
<dbReference type="EC" id="6.3.2.10" evidence="10 11"/>
<dbReference type="Proteomes" id="UP000266177">
    <property type="component" value="Unassembled WGS sequence"/>
</dbReference>
<dbReference type="GO" id="GO:0009252">
    <property type="term" value="P:peptidoglycan biosynthetic process"/>
    <property type="evidence" value="ECO:0007669"/>
    <property type="project" value="UniProtKB-UniRule"/>
</dbReference>
<keyword evidence="5 10" id="KW-0067">ATP-binding</keyword>
<dbReference type="GO" id="GO:0005737">
    <property type="term" value="C:cytoplasm"/>
    <property type="evidence" value="ECO:0007669"/>
    <property type="project" value="UniProtKB-SubCell"/>
</dbReference>
<dbReference type="UniPathway" id="UPA00219"/>
<keyword evidence="4 10" id="KW-0547">Nucleotide-binding</keyword>
<keyword evidence="8 10" id="KW-0131">Cell cycle</keyword>
<evidence type="ECO:0000256" key="10">
    <source>
        <dbReference type="HAMAP-Rule" id="MF_02019"/>
    </source>
</evidence>
<dbReference type="OrthoDB" id="9801978at2"/>
<dbReference type="Gene3D" id="3.40.1190.10">
    <property type="entry name" value="Mur-like, catalytic domain"/>
    <property type="match status" value="1"/>
</dbReference>
<dbReference type="InterPro" id="IPR004101">
    <property type="entry name" value="Mur_ligase_C"/>
</dbReference>
<comment type="catalytic activity">
    <reaction evidence="10 11">
        <text>D-alanyl-D-alanine + UDP-N-acetyl-alpha-D-muramoyl-L-alanyl-gamma-D-glutamyl-meso-2,6-diaminopimelate + ATP = UDP-N-acetyl-alpha-D-muramoyl-L-alanyl-gamma-D-glutamyl-meso-2,6-diaminopimeloyl-D-alanyl-D-alanine + ADP + phosphate + H(+)</text>
        <dbReference type="Rhea" id="RHEA:28374"/>
        <dbReference type="ChEBI" id="CHEBI:15378"/>
        <dbReference type="ChEBI" id="CHEBI:30616"/>
        <dbReference type="ChEBI" id="CHEBI:43474"/>
        <dbReference type="ChEBI" id="CHEBI:57822"/>
        <dbReference type="ChEBI" id="CHEBI:61386"/>
        <dbReference type="ChEBI" id="CHEBI:83905"/>
        <dbReference type="ChEBI" id="CHEBI:456216"/>
        <dbReference type="EC" id="6.3.2.10"/>
    </reaction>
</comment>
<dbReference type="Pfam" id="PF08245">
    <property type="entry name" value="Mur_ligase_M"/>
    <property type="match status" value="1"/>
</dbReference>
<dbReference type="InterPro" id="IPR005863">
    <property type="entry name" value="UDP-N-AcMur_synth"/>
</dbReference>
<evidence type="ECO:0000256" key="2">
    <source>
        <dbReference type="ARBA" id="ARBA00022598"/>
    </source>
</evidence>
<evidence type="ECO:0000256" key="8">
    <source>
        <dbReference type="ARBA" id="ARBA00023306"/>
    </source>
</evidence>
<dbReference type="Gene3D" id="3.40.1390.10">
    <property type="entry name" value="MurE/MurF, N-terminal domain"/>
    <property type="match status" value="1"/>
</dbReference>
<proteinExistence type="inferred from homology"/>
<evidence type="ECO:0000256" key="7">
    <source>
        <dbReference type="ARBA" id="ARBA00022984"/>
    </source>
</evidence>
<evidence type="ECO:0000313" key="16">
    <source>
        <dbReference type="Proteomes" id="UP000266177"/>
    </source>
</evidence>
<feature type="domain" description="Mur ligase central" evidence="14">
    <location>
        <begin position="111"/>
        <end position="302"/>
    </location>
</feature>
<evidence type="ECO:0000256" key="11">
    <source>
        <dbReference type="RuleBase" id="RU004136"/>
    </source>
</evidence>
<gene>
    <name evidence="10" type="primary">murF</name>
    <name evidence="15" type="ORF">DQX05_04115</name>
</gene>
<dbReference type="GO" id="GO:0008766">
    <property type="term" value="F:UDP-N-acetylmuramoylalanyl-D-glutamyl-2,6-diaminopimelate-D-alanyl-D-alanine ligase activity"/>
    <property type="evidence" value="ECO:0007669"/>
    <property type="project" value="RHEA"/>
</dbReference>
<evidence type="ECO:0000256" key="9">
    <source>
        <dbReference type="ARBA" id="ARBA00023316"/>
    </source>
</evidence>
<dbReference type="InterPro" id="IPR051046">
    <property type="entry name" value="MurCDEF_CellWall_CoF430Synth"/>
</dbReference>
<accession>A0A3A3GM66</accession>
<protein>
    <recommendedName>
        <fullName evidence="10 11">UDP-N-acetylmuramoyl-tripeptide--D-alanyl-D-alanine ligase</fullName>
        <ecNumber evidence="10 11">6.3.2.10</ecNumber>
    </recommendedName>
    <alternativeName>
        <fullName evidence="10">D-alanyl-D-alanine-adding enzyme</fullName>
    </alternativeName>
</protein>